<dbReference type="PANTHER" id="PTHR21680">
    <property type="entry name" value="COILED-COIL DOMAIN-CONTAINING PROTEIN 124"/>
    <property type="match status" value="1"/>
</dbReference>
<comment type="similarity">
    <text evidence="1">Belongs to the CCDC124 family.</text>
</comment>
<sequence length="227" mass="25484">MPKRENSKAVAAREEKAGKANEKKAAAAAKQEDDYWEAASSKKGKAQAKKENKDAEKEEAAKRKAEAKRLAEQEEAAMASYGKKPAKVAPVPKVTAAERARMKEREAKAQEEEIEKKKLQTRREQSEAELAKVLGTKNMNRADLEVDASGIDNVVAALESTMISPDAGDDDAHPERRRKAAYMAYEERMLKELKEDKPGLKIQQYKDMIFKSWKKAPENPMNQPRVQ</sequence>
<name>A0A7S0NCG0_9CHLO</name>
<organism evidence="5">
    <name type="scientific">Pyramimonas obovata</name>
    <dbReference type="NCBI Taxonomy" id="1411642"/>
    <lineage>
        <taxon>Eukaryota</taxon>
        <taxon>Viridiplantae</taxon>
        <taxon>Chlorophyta</taxon>
        <taxon>Pyramimonadophyceae</taxon>
        <taxon>Pyramimonadales</taxon>
        <taxon>Pyramimonadaceae</taxon>
        <taxon>Pyramimonas</taxon>
        <taxon>Pyramimonas incertae sedis</taxon>
    </lineage>
</organism>
<feature type="compositionally biased region" description="Basic and acidic residues" evidence="3">
    <location>
        <begin position="1"/>
        <end position="33"/>
    </location>
</feature>
<feature type="compositionally biased region" description="Basic and acidic residues" evidence="3">
    <location>
        <begin position="96"/>
        <end position="125"/>
    </location>
</feature>
<feature type="compositionally biased region" description="Basic and acidic residues" evidence="3">
    <location>
        <begin position="48"/>
        <end position="72"/>
    </location>
</feature>
<dbReference type="GO" id="GO:0005634">
    <property type="term" value="C:nucleus"/>
    <property type="evidence" value="ECO:0007669"/>
    <property type="project" value="TreeGrafter"/>
</dbReference>
<protein>
    <recommendedName>
        <fullName evidence="4">Coiled-coil domain-containing protein</fullName>
    </recommendedName>
</protein>
<feature type="region of interest" description="Disordered" evidence="3">
    <location>
        <begin position="1"/>
        <end position="125"/>
    </location>
</feature>
<dbReference type="GO" id="GO:0006366">
    <property type="term" value="P:transcription by RNA polymerase II"/>
    <property type="evidence" value="ECO:0007669"/>
    <property type="project" value="TreeGrafter"/>
</dbReference>
<dbReference type="PANTHER" id="PTHR21680:SF0">
    <property type="entry name" value="COILED-COIL DOMAIN-CONTAINING PROTEIN 124"/>
    <property type="match status" value="1"/>
</dbReference>
<reference evidence="5" key="1">
    <citation type="submission" date="2021-01" db="EMBL/GenBank/DDBJ databases">
        <authorList>
            <person name="Corre E."/>
            <person name="Pelletier E."/>
            <person name="Niang G."/>
            <person name="Scheremetjew M."/>
            <person name="Finn R."/>
            <person name="Kale V."/>
            <person name="Holt S."/>
            <person name="Cochrane G."/>
            <person name="Meng A."/>
            <person name="Brown T."/>
            <person name="Cohen L."/>
        </authorList>
    </citation>
    <scope>NUCLEOTIDE SEQUENCE</scope>
    <source>
        <strain evidence="5">CCMP722</strain>
    </source>
</reference>
<feature type="domain" description="Coiled-coil" evidence="4">
    <location>
        <begin position="138"/>
        <end position="223"/>
    </location>
</feature>
<evidence type="ECO:0000256" key="2">
    <source>
        <dbReference type="ARBA" id="ARBA00023054"/>
    </source>
</evidence>
<accession>A0A7S0NCG0</accession>
<dbReference type="Pfam" id="PF06244">
    <property type="entry name" value="Ccdc124"/>
    <property type="match status" value="1"/>
</dbReference>
<proteinExistence type="inferred from homology"/>
<evidence type="ECO:0000256" key="3">
    <source>
        <dbReference type="SAM" id="MobiDB-lite"/>
    </source>
</evidence>
<dbReference type="GO" id="GO:0003713">
    <property type="term" value="F:transcription coactivator activity"/>
    <property type="evidence" value="ECO:0007669"/>
    <property type="project" value="TreeGrafter"/>
</dbReference>
<dbReference type="InterPro" id="IPR010422">
    <property type="entry name" value="Ccdc124/Oxs1"/>
</dbReference>
<gene>
    <name evidence="5" type="ORF">POBO1169_LOCUS7848</name>
</gene>
<evidence type="ECO:0000313" key="5">
    <source>
        <dbReference type="EMBL" id="CAD8664613.1"/>
    </source>
</evidence>
<evidence type="ECO:0000259" key="4">
    <source>
        <dbReference type="Pfam" id="PF06244"/>
    </source>
</evidence>
<dbReference type="EMBL" id="HBFA01015231">
    <property type="protein sequence ID" value="CAD8664613.1"/>
    <property type="molecule type" value="Transcribed_RNA"/>
</dbReference>
<evidence type="ECO:0000256" key="1">
    <source>
        <dbReference type="ARBA" id="ARBA00008296"/>
    </source>
</evidence>
<dbReference type="InterPro" id="IPR054414">
    <property type="entry name" value="Ccdc124/Oxs1_C"/>
</dbReference>
<keyword evidence="2" id="KW-0175">Coiled coil</keyword>
<dbReference type="AlphaFoldDB" id="A0A7S0NCG0"/>